<protein>
    <recommendedName>
        <fullName evidence="3">FAD-binding FR-type domain-containing protein</fullName>
    </recommendedName>
</protein>
<evidence type="ECO:0000313" key="5">
    <source>
        <dbReference type="Proteomes" id="UP000593566"/>
    </source>
</evidence>
<dbReference type="GO" id="GO:0016491">
    <property type="term" value="F:oxidoreductase activity"/>
    <property type="evidence" value="ECO:0007669"/>
    <property type="project" value="UniProtKB-KW"/>
</dbReference>
<dbReference type="PANTHER" id="PTHR46505:SF1">
    <property type="entry name" value="OXIDOREDUCTASE NAD-BINDING DOMAIN-CONTAINING PROTEIN 1"/>
    <property type="match status" value="1"/>
</dbReference>
<dbReference type="GeneID" id="59333069"/>
<keyword evidence="2" id="KW-0520">NAD</keyword>
<dbReference type="InterPro" id="IPR052128">
    <property type="entry name" value="Oxidoreductase_NAD-binding"/>
</dbReference>
<organism evidence="4 5">
    <name type="scientific">Letharia lupina</name>
    <dbReference type="NCBI Taxonomy" id="560253"/>
    <lineage>
        <taxon>Eukaryota</taxon>
        <taxon>Fungi</taxon>
        <taxon>Dikarya</taxon>
        <taxon>Ascomycota</taxon>
        <taxon>Pezizomycotina</taxon>
        <taxon>Lecanoromycetes</taxon>
        <taxon>OSLEUM clade</taxon>
        <taxon>Lecanoromycetidae</taxon>
        <taxon>Lecanorales</taxon>
        <taxon>Lecanorineae</taxon>
        <taxon>Parmeliaceae</taxon>
        <taxon>Letharia</taxon>
    </lineage>
</organism>
<dbReference type="InterPro" id="IPR017927">
    <property type="entry name" value="FAD-bd_FR_type"/>
</dbReference>
<name>A0A8H6FKS3_9LECA</name>
<dbReference type="PROSITE" id="PS51384">
    <property type="entry name" value="FAD_FR"/>
    <property type="match status" value="1"/>
</dbReference>
<dbReference type="AlphaFoldDB" id="A0A8H6FKS3"/>
<accession>A0A8H6FKS3</accession>
<evidence type="ECO:0000256" key="1">
    <source>
        <dbReference type="ARBA" id="ARBA00023002"/>
    </source>
</evidence>
<dbReference type="Proteomes" id="UP000593566">
    <property type="component" value="Unassembled WGS sequence"/>
</dbReference>
<proteinExistence type="predicted"/>
<sequence>MGSRLRALRSLSILARLPLQDITPRRAMTSKTSHEERTAADRREPGLHTVVLDKIEQVNMNIRLLKLVPRGEKPKFLPGQWLDVHVPRIPQAGGFTITSTPDDLKKDEPYLELAVQHSPNNPPAAWLWQREKKILGTELQIRVGGSFVWPPPGIDTNQVHKVVLVAGGVGINPLLSIITHLILHSDYHGQIELLYTSRKGTSGNISSILFVKRIHELFQRDLPQKRHHYTLFCTAPFALPSTSHSGKKRLNVIRERSGDMHYVGEHQSIEYRRFEQKDLETALGPVEERGNTVAYVCGPPRMTDWAVDVLNRSKGMDQARVLCEKWW</sequence>
<dbReference type="GO" id="GO:0005739">
    <property type="term" value="C:mitochondrion"/>
    <property type="evidence" value="ECO:0007669"/>
    <property type="project" value="TreeGrafter"/>
</dbReference>
<keyword evidence="1" id="KW-0560">Oxidoreductase</keyword>
<reference evidence="4 5" key="1">
    <citation type="journal article" date="2020" name="Genomics">
        <title>Complete, high-quality genomes from long-read metagenomic sequencing of two wolf lichen thalli reveals enigmatic genome architecture.</title>
        <authorList>
            <person name="McKenzie S.K."/>
            <person name="Walston R.F."/>
            <person name="Allen J.L."/>
        </authorList>
    </citation>
    <scope>NUCLEOTIDE SEQUENCE [LARGE SCALE GENOMIC DNA]</scope>
    <source>
        <strain evidence="4">WasteWater1</strain>
    </source>
</reference>
<dbReference type="Gene3D" id="3.40.50.80">
    <property type="entry name" value="Nucleotide-binding domain of ferredoxin-NADP reductase (FNR) module"/>
    <property type="match status" value="1"/>
</dbReference>
<comment type="caution">
    <text evidence="4">The sequence shown here is derived from an EMBL/GenBank/DDBJ whole genome shotgun (WGS) entry which is preliminary data.</text>
</comment>
<evidence type="ECO:0000313" key="4">
    <source>
        <dbReference type="EMBL" id="KAF6230322.1"/>
    </source>
</evidence>
<dbReference type="SUPFAM" id="SSF52343">
    <property type="entry name" value="Ferredoxin reductase-like, C-terminal NADP-linked domain"/>
    <property type="match status" value="1"/>
</dbReference>
<dbReference type="Gene3D" id="2.40.30.10">
    <property type="entry name" value="Translation factors"/>
    <property type="match status" value="1"/>
</dbReference>
<evidence type="ECO:0000256" key="2">
    <source>
        <dbReference type="ARBA" id="ARBA00023027"/>
    </source>
</evidence>
<dbReference type="InterPro" id="IPR017938">
    <property type="entry name" value="Riboflavin_synthase-like_b-brl"/>
</dbReference>
<dbReference type="CDD" id="cd00322">
    <property type="entry name" value="FNR_like"/>
    <property type="match status" value="1"/>
</dbReference>
<dbReference type="EMBL" id="JACCJB010000002">
    <property type="protein sequence ID" value="KAF6230322.1"/>
    <property type="molecule type" value="Genomic_DNA"/>
</dbReference>
<dbReference type="Pfam" id="PF08030">
    <property type="entry name" value="NAD_binding_6"/>
    <property type="match status" value="1"/>
</dbReference>
<gene>
    <name evidence="4" type="ORF">HO133_004662</name>
</gene>
<feature type="domain" description="FAD-binding FR-type" evidence="3">
    <location>
        <begin position="45"/>
        <end position="152"/>
    </location>
</feature>
<dbReference type="SUPFAM" id="SSF63380">
    <property type="entry name" value="Riboflavin synthase domain-like"/>
    <property type="match status" value="1"/>
</dbReference>
<dbReference type="InterPro" id="IPR013121">
    <property type="entry name" value="Fe_red_NAD-bd_6"/>
</dbReference>
<evidence type="ECO:0000259" key="3">
    <source>
        <dbReference type="PROSITE" id="PS51384"/>
    </source>
</evidence>
<keyword evidence="5" id="KW-1185">Reference proteome</keyword>
<dbReference type="RefSeq" id="XP_037157579.1">
    <property type="nucleotide sequence ID" value="XM_037295578.1"/>
</dbReference>
<dbReference type="PANTHER" id="PTHR46505">
    <property type="entry name" value="OXIDOREDUCTASE NAD-BINDING DOMAIN-CONTAINING PROTEIN 1"/>
    <property type="match status" value="1"/>
</dbReference>
<dbReference type="InterPro" id="IPR039261">
    <property type="entry name" value="FNR_nucleotide-bd"/>
</dbReference>